<dbReference type="Pfam" id="PF17963">
    <property type="entry name" value="Big_9"/>
    <property type="match status" value="2"/>
</dbReference>
<keyword evidence="2" id="KW-0812">Transmembrane</keyword>
<protein>
    <submittedName>
        <fullName evidence="3">Internalin, putative</fullName>
    </submittedName>
</protein>
<feature type="compositionally biased region" description="Acidic residues" evidence="1">
    <location>
        <begin position="1062"/>
        <end position="1090"/>
    </location>
</feature>
<feature type="compositionally biased region" description="Acidic residues" evidence="1">
    <location>
        <begin position="989"/>
        <end position="1006"/>
    </location>
</feature>
<dbReference type="Gene3D" id="2.60.40.3440">
    <property type="match status" value="2"/>
</dbReference>
<dbReference type="PROSITE" id="PS00018">
    <property type="entry name" value="EF_HAND_1"/>
    <property type="match status" value="1"/>
</dbReference>
<dbReference type="InterPro" id="IPR028974">
    <property type="entry name" value="TSP_type-3_rpt"/>
</dbReference>
<evidence type="ECO:0000313" key="3">
    <source>
        <dbReference type="EMBL" id="VAW10726.1"/>
    </source>
</evidence>
<gene>
    <name evidence="3" type="ORF">MNBD_BACTEROID03-352</name>
</gene>
<feature type="region of interest" description="Disordered" evidence="1">
    <location>
        <begin position="895"/>
        <end position="1266"/>
    </location>
</feature>
<reference evidence="3" key="1">
    <citation type="submission" date="2018-06" db="EMBL/GenBank/DDBJ databases">
        <authorList>
            <person name="Zhirakovskaya E."/>
        </authorList>
    </citation>
    <scope>NUCLEOTIDE SEQUENCE</scope>
</reference>
<dbReference type="GO" id="GO:0005509">
    <property type="term" value="F:calcium ion binding"/>
    <property type="evidence" value="ECO:0007669"/>
    <property type="project" value="InterPro"/>
</dbReference>
<feature type="compositionally biased region" description="Acidic residues" evidence="1">
    <location>
        <begin position="1147"/>
        <end position="1162"/>
    </location>
</feature>
<keyword evidence="2" id="KW-0472">Membrane</keyword>
<feature type="region of interest" description="Disordered" evidence="1">
    <location>
        <begin position="762"/>
        <end position="792"/>
    </location>
</feature>
<proteinExistence type="predicted"/>
<organism evidence="3">
    <name type="scientific">hydrothermal vent metagenome</name>
    <dbReference type="NCBI Taxonomy" id="652676"/>
    <lineage>
        <taxon>unclassified sequences</taxon>
        <taxon>metagenomes</taxon>
        <taxon>ecological metagenomes</taxon>
    </lineage>
</organism>
<dbReference type="SUPFAM" id="SSF103647">
    <property type="entry name" value="TSP type-3 repeat"/>
    <property type="match status" value="1"/>
</dbReference>
<dbReference type="Gene3D" id="4.10.1080.10">
    <property type="entry name" value="TSP type-3 repeat"/>
    <property type="match status" value="1"/>
</dbReference>
<dbReference type="InterPro" id="IPR018247">
    <property type="entry name" value="EF_Hand_1_Ca_BS"/>
</dbReference>
<dbReference type="EMBL" id="UOEL01000035">
    <property type="protein sequence ID" value="VAW10726.1"/>
    <property type="molecule type" value="Genomic_DNA"/>
</dbReference>
<evidence type="ECO:0000256" key="2">
    <source>
        <dbReference type="SAM" id="Phobius"/>
    </source>
</evidence>
<sequence>MKNLTKFFTHFTFIEKPINMRYFHSNVSSFLFRKKETANHKFSAIRLPKTHIKYTSVNTVLVFFLILGGFFGLNSINAQSIPSSGGSPICSVCAPMGWGIDLGTPDISNDSQAAASGTGGGGATWIGAPLPLPPNGHTTWISLRDLGSGGAEEIVSTDMTGLTNGLTYEVTLYTLTARTNNDGQGGNPYSPIYNDEFRYVVGSNPIQTISSITQDVWGTTKFRFVASAAIEHLQLLPGNNSGGTFPTFESVQVSVTLNAIVAVPVAQDDAVSTTEDMAVNGDVFIDNGNGADQVGTGLITVTNFDANSTNGGTVNVNPEGTFTYTPLAGFSGIDTFTYEITDTNGNTDTATVSVTVNDEGNPSATDDIATVTENTTVPTTIDAIGNDDLTDNATYQAGSLDTTGTTGTVTDNGDGTFDYVPAAGFVGTDTFTYTICDDDAPTATCDTATVGVTVIPDTDNDGIPDAVDLDDDNDGIPDSVECPNPVGTNLIPDGDFGVADTANDTFFNGPGNGGGNPDNYNTYTKPIPASITTTYGYQAPRPTDGNYAVVTNSVGFSYVNGQPVPNFWLDIEDYTQDAPGELGYFALFNADGTAGTFFEQTISNLTIGEKYEFKTAIINLFNPGYLDNGTDQFLGQTPISPNFSMVVSDTGANIVAQFDSGAIPNDGQWKEISIAFTATATDMVLSIQNNTPGGIGNDFGIDGISLELVCDFDGDGIPNSLDLDSDNDGILDVYEAGGTDADRDGRIDDFVDVDGDGLNDAQDNVNSNGTNEVTNGIPLPTNNTDGNANDGPDFLDIDADDDGIVDNIEGQLTGAYQAPLNADDDQDGIDNQYDIDFVGSTPFAIENTDGDNLDDYRDLDSDDDGITDLIEGWDTDADGTPETIPLGNDFDNDGLDDAFDSDTTLPEPTGGQIHDSFPDAQQPGGNLDWRQGVDHDNDGIMDNVDLDDDNDGIPDADEGDGDTDGDGIPDKFDLDSDNDGVPDIIEAGGTDDDGDGLVDNFTDTDNDGLHDPLDNLNGGVSGQEVTNGTPLENPDSDDDGVDDRLDLDSDNDGIPDVLEAGGTDDDGDGVIDGFTDIDNDGFADSIDTDDNTVPGVGDGGTPLPDTNSDSDGIPNRLDVDSDNDGITDVTEAGGTDVDNDGRIDNFVDADGDGFADSVDTDDNTTPAALDGTGTPLPKDDFDEDGRPNYLDIDSDNDGITDATEAGGLDLDANGEIDGFTDTNGDGFDDATAASPLPIPNTDGNTNDGPDYLDIDADDDGLPDNIEAQPTATYVQPNGTSAQNGLDTAYTTGFVPEDTDGDLIPDYLDPDSDNDGIDDLTEGGRGTLTGVDTDGDGLDDGFEGADLNDPTDVNDEINDPTTLPDVQVAGGDVDYRQGLDSDGDGVLDDQEIADGTDSNDPCDYEIASITEPQGGNWLLADCDGDGVTNEQEIADNTNPEDSCDFNTDSVILALSGDYLISDCDGDGVTNGTEASDGTDPTDPCDFIEASVTLDRSGDWLLADCDGDQIPNGQELTDGTDSNDPCSSKGGTPPAGVPCDITIETDLVNPGVNEGIFRLTNIESYPNNTVKIYNRWGVLVFETQGYDNGSNAFRGISNGRATIQKSEQLPVGVYFYIIDYVNHEVASTKSGYLYVNR</sequence>
<feature type="region of interest" description="Disordered" evidence="1">
    <location>
        <begin position="1506"/>
        <end position="1533"/>
    </location>
</feature>
<name>A0A3B0TUI9_9ZZZZ</name>
<feature type="compositionally biased region" description="Acidic residues" evidence="1">
    <location>
        <begin position="1250"/>
        <end position="1261"/>
    </location>
</feature>
<feature type="compositionally biased region" description="Polar residues" evidence="1">
    <location>
        <begin position="762"/>
        <end position="787"/>
    </location>
</feature>
<feature type="compositionally biased region" description="Polar residues" evidence="1">
    <location>
        <begin position="1509"/>
        <end position="1528"/>
    </location>
</feature>
<dbReference type="Pfam" id="PF13585">
    <property type="entry name" value="CHU_C"/>
    <property type="match status" value="1"/>
</dbReference>
<keyword evidence="2" id="KW-1133">Transmembrane helix</keyword>
<feature type="compositionally biased region" description="Low complexity" evidence="1">
    <location>
        <begin position="1217"/>
        <end position="1233"/>
    </location>
</feature>
<accession>A0A3B0TUI9</accession>
<evidence type="ECO:0000256" key="1">
    <source>
        <dbReference type="SAM" id="MobiDB-lite"/>
    </source>
</evidence>
<feature type="region of interest" description="Disordered" evidence="1">
    <location>
        <begin position="1311"/>
        <end position="1334"/>
    </location>
</feature>
<feature type="compositionally biased region" description="Acidic residues" evidence="1">
    <location>
        <begin position="1311"/>
        <end position="1320"/>
    </location>
</feature>
<feature type="compositionally biased region" description="Acidic residues" evidence="1">
    <location>
        <begin position="944"/>
        <end position="967"/>
    </location>
</feature>
<feature type="transmembrane region" description="Helical" evidence="2">
    <location>
        <begin position="54"/>
        <end position="73"/>
    </location>
</feature>